<dbReference type="EMBL" id="KN612383">
    <property type="protein sequence ID" value="KHJ75805.1"/>
    <property type="molecule type" value="Genomic_DNA"/>
</dbReference>
<accession>A0A0B1RXR1</accession>
<organism evidence="1 2">
    <name type="scientific">Oesophagostomum dentatum</name>
    <name type="common">Nodular worm</name>
    <dbReference type="NCBI Taxonomy" id="61180"/>
    <lineage>
        <taxon>Eukaryota</taxon>
        <taxon>Metazoa</taxon>
        <taxon>Ecdysozoa</taxon>
        <taxon>Nematoda</taxon>
        <taxon>Chromadorea</taxon>
        <taxon>Rhabditida</taxon>
        <taxon>Rhabditina</taxon>
        <taxon>Rhabditomorpha</taxon>
        <taxon>Strongyloidea</taxon>
        <taxon>Strongylidae</taxon>
        <taxon>Oesophagostomum</taxon>
    </lineage>
</organism>
<evidence type="ECO:0000313" key="1">
    <source>
        <dbReference type="EMBL" id="KHJ75805.1"/>
    </source>
</evidence>
<gene>
    <name evidence="1" type="ORF">OESDEN_24579</name>
</gene>
<name>A0A0B1RXR1_OESDE</name>
<dbReference type="OrthoDB" id="5824293at2759"/>
<evidence type="ECO:0000313" key="2">
    <source>
        <dbReference type="Proteomes" id="UP000053660"/>
    </source>
</evidence>
<proteinExistence type="predicted"/>
<protein>
    <submittedName>
        <fullName evidence="1">Uncharacterized protein</fullName>
    </submittedName>
</protein>
<keyword evidence="2" id="KW-1185">Reference proteome</keyword>
<reference evidence="1 2" key="1">
    <citation type="submission" date="2014-03" db="EMBL/GenBank/DDBJ databases">
        <title>Draft genome of the hookworm Oesophagostomum dentatum.</title>
        <authorList>
            <person name="Mitreva M."/>
        </authorList>
    </citation>
    <scope>NUCLEOTIDE SEQUENCE [LARGE SCALE GENOMIC DNA]</scope>
    <source>
        <strain evidence="1 2">OD-Hann</strain>
    </source>
</reference>
<sequence length="146" mass="16011">MRPDCQDLLEASCSLVQLFGFGAYHNSANYTEPADLVKHTINSNLKIPFLDVYRQCPKVNGDPYMYYSNLTATTSSCALLYNHCEGTPSECAEILSVCLQDAAAVDGSRSCRDTVDALIVLIVKDGNSWKNALRNSRLLGLNILVS</sequence>
<dbReference type="Proteomes" id="UP000053660">
    <property type="component" value="Unassembled WGS sequence"/>
</dbReference>
<dbReference type="AlphaFoldDB" id="A0A0B1RXR1"/>